<dbReference type="InterPro" id="IPR007412">
    <property type="entry name" value="FlgM"/>
</dbReference>
<dbReference type="InterPro" id="IPR031316">
    <property type="entry name" value="FlgM_C"/>
</dbReference>
<feature type="region of interest" description="Disordered" evidence="7">
    <location>
        <begin position="17"/>
        <end position="61"/>
    </location>
</feature>
<evidence type="ECO:0000259" key="8">
    <source>
        <dbReference type="Pfam" id="PF04316"/>
    </source>
</evidence>
<dbReference type="OrthoDB" id="2087902at2"/>
<reference evidence="9" key="2">
    <citation type="submission" date="2012-10" db="EMBL/GenBank/DDBJ databases">
        <title>Improved high-quality draft of Thermaerobacter subterraneus C21, DSM 13965.</title>
        <authorList>
            <consortium name="DOE Joint Genome Institute"/>
            <person name="Eisen J."/>
            <person name="Huntemann M."/>
            <person name="Wei C.-L."/>
            <person name="Han J."/>
            <person name="Detter J.C."/>
            <person name="Han C."/>
            <person name="Tapia R."/>
            <person name="Chen A."/>
            <person name="Kyrpides N."/>
            <person name="Mavromatis K."/>
            <person name="Markowitz V."/>
            <person name="Szeto E."/>
            <person name="Ivanova N."/>
            <person name="Mikhailova N."/>
            <person name="Ovchinnikova G."/>
            <person name="Pagani I."/>
            <person name="Pati A."/>
            <person name="Goodwin L."/>
            <person name="Nordberg H.P."/>
            <person name="Cantor M.N."/>
            <person name="Hua S.X."/>
            <person name="Woyke T."/>
            <person name="Eisen J."/>
            <person name="Klenk H.-P."/>
        </authorList>
    </citation>
    <scope>NUCLEOTIDE SEQUENCE [LARGE SCALE GENOMIC DNA]</scope>
    <source>
        <strain evidence="9">DSM 13965</strain>
    </source>
</reference>
<dbReference type="STRING" id="867903.ThesuDRAFT_02377"/>
<evidence type="ECO:0000256" key="4">
    <source>
        <dbReference type="ARBA" id="ARBA00022795"/>
    </source>
</evidence>
<gene>
    <name evidence="9" type="ORF">ThesuDRAFT_02377</name>
</gene>
<sequence>MIISRQQVLNALKAYGMQPGAGTPAAGPAGSPGPVQPAAPGVSSGTGAAGGAPVPGRDRVDLSPAAAAVQRLVDETRGLPEVRAERVAALRAQIARGEYRIDAQQVAERMLYRLLADRVQEDR</sequence>
<evidence type="ECO:0000256" key="7">
    <source>
        <dbReference type="SAM" id="MobiDB-lite"/>
    </source>
</evidence>
<dbReference type="Pfam" id="PF04316">
    <property type="entry name" value="FlgM"/>
    <property type="match status" value="1"/>
</dbReference>
<evidence type="ECO:0000256" key="6">
    <source>
        <dbReference type="ARBA" id="ARBA00023163"/>
    </source>
</evidence>
<dbReference type="EMBL" id="AENY02000003">
    <property type="protein sequence ID" value="EKP94637.1"/>
    <property type="molecule type" value="Genomic_DNA"/>
</dbReference>
<dbReference type="Proteomes" id="UP000005710">
    <property type="component" value="Unassembled WGS sequence"/>
</dbReference>
<dbReference type="HOGENOM" id="CLU_131000_0_0_9"/>
<evidence type="ECO:0000256" key="3">
    <source>
        <dbReference type="ARBA" id="ARBA00022491"/>
    </source>
</evidence>
<dbReference type="eggNOG" id="COG2747">
    <property type="taxonomic scope" value="Bacteria"/>
</dbReference>
<dbReference type="GO" id="GO:0045892">
    <property type="term" value="P:negative regulation of DNA-templated transcription"/>
    <property type="evidence" value="ECO:0007669"/>
    <property type="project" value="InterPro"/>
</dbReference>
<keyword evidence="5" id="KW-0805">Transcription regulation</keyword>
<dbReference type="InterPro" id="IPR035890">
    <property type="entry name" value="Anti-sigma-28_factor_FlgM_sf"/>
</dbReference>
<comment type="caution">
    <text evidence="9">The sequence shown here is derived from an EMBL/GenBank/DDBJ whole genome shotgun (WGS) entry which is preliminary data.</text>
</comment>
<dbReference type="AlphaFoldDB" id="K6PP11"/>
<keyword evidence="3" id="KW-0678">Repressor</keyword>
<organism evidence="9 10">
    <name type="scientific">Thermaerobacter subterraneus DSM 13965</name>
    <dbReference type="NCBI Taxonomy" id="867903"/>
    <lineage>
        <taxon>Bacteria</taxon>
        <taxon>Bacillati</taxon>
        <taxon>Bacillota</taxon>
        <taxon>Clostridia</taxon>
        <taxon>Eubacteriales</taxon>
        <taxon>Clostridiales Family XVII. Incertae Sedis</taxon>
        <taxon>Thermaerobacter</taxon>
    </lineage>
</organism>
<feature type="domain" description="Anti-sigma-28 factor FlgM C-terminal" evidence="8">
    <location>
        <begin position="58"/>
        <end position="111"/>
    </location>
</feature>
<keyword evidence="4" id="KW-1005">Bacterial flagellum biogenesis</keyword>
<evidence type="ECO:0000313" key="10">
    <source>
        <dbReference type="Proteomes" id="UP000005710"/>
    </source>
</evidence>
<dbReference type="SUPFAM" id="SSF101498">
    <property type="entry name" value="Anti-sigma factor FlgM"/>
    <property type="match status" value="1"/>
</dbReference>
<proteinExistence type="inferred from homology"/>
<protein>
    <recommendedName>
        <fullName evidence="2">Negative regulator of flagellin synthesis</fullName>
    </recommendedName>
</protein>
<name>K6PP11_9FIRM</name>
<feature type="compositionally biased region" description="Low complexity" evidence="7">
    <location>
        <begin position="18"/>
        <end position="55"/>
    </location>
</feature>
<keyword evidence="6" id="KW-0804">Transcription</keyword>
<accession>K6PP11</accession>
<evidence type="ECO:0000313" key="9">
    <source>
        <dbReference type="EMBL" id="EKP94637.1"/>
    </source>
</evidence>
<dbReference type="NCBIfam" id="TIGR03824">
    <property type="entry name" value="FlgM_jcvi"/>
    <property type="match status" value="1"/>
</dbReference>
<reference evidence="9" key="1">
    <citation type="submission" date="2010-10" db="EMBL/GenBank/DDBJ databases">
        <authorList>
            <consortium name="US DOE Joint Genome Institute (JGI-PGF)"/>
            <person name="Lucas S."/>
            <person name="Copeland A."/>
            <person name="Lapidus A."/>
            <person name="Bruce D."/>
            <person name="Goodwin L."/>
            <person name="Pitluck S."/>
            <person name="Kyrpides N."/>
            <person name="Mavromatis K."/>
            <person name="Detter J.C."/>
            <person name="Han C."/>
            <person name="Land M."/>
            <person name="Hauser L."/>
            <person name="Markowitz V."/>
            <person name="Cheng J.-F."/>
            <person name="Hugenholtz P."/>
            <person name="Woyke T."/>
            <person name="Wu D."/>
            <person name="Pukall R."/>
            <person name="Wahrenburg C."/>
            <person name="Brambilla E."/>
            <person name="Klenk H.-P."/>
            <person name="Eisen J.A."/>
        </authorList>
    </citation>
    <scope>NUCLEOTIDE SEQUENCE [LARGE SCALE GENOMIC DNA]</scope>
    <source>
        <strain evidence="9">DSM 13965</strain>
    </source>
</reference>
<evidence type="ECO:0000256" key="1">
    <source>
        <dbReference type="ARBA" id="ARBA00005322"/>
    </source>
</evidence>
<comment type="similarity">
    <text evidence="1">Belongs to the FlgM family.</text>
</comment>
<evidence type="ECO:0000256" key="2">
    <source>
        <dbReference type="ARBA" id="ARBA00017823"/>
    </source>
</evidence>
<dbReference type="RefSeq" id="WP_006904659.1">
    <property type="nucleotide sequence ID" value="NZ_JH976535.1"/>
</dbReference>
<keyword evidence="10" id="KW-1185">Reference proteome</keyword>
<evidence type="ECO:0000256" key="5">
    <source>
        <dbReference type="ARBA" id="ARBA00023015"/>
    </source>
</evidence>
<dbReference type="GO" id="GO:0044781">
    <property type="term" value="P:bacterial-type flagellum organization"/>
    <property type="evidence" value="ECO:0007669"/>
    <property type="project" value="UniProtKB-KW"/>
</dbReference>